<name>A0A2M9ZEJ6_9LEPT</name>
<keyword evidence="2 4" id="KW-0812">Transmembrane</keyword>
<protein>
    <submittedName>
        <fullName evidence="6">Endoflagellar motor protein</fullName>
    </submittedName>
</protein>
<dbReference type="Pfam" id="PF13677">
    <property type="entry name" value="MotB_plug"/>
    <property type="match status" value="1"/>
</dbReference>
<dbReference type="AlphaFoldDB" id="A0A2M9ZEJ6"/>
<dbReference type="RefSeq" id="WP_100757345.1">
    <property type="nucleotide sequence ID" value="NZ_NPDT01000001.1"/>
</dbReference>
<keyword evidence="6" id="KW-0966">Cell projection</keyword>
<dbReference type="Proteomes" id="UP000231912">
    <property type="component" value="Unassembled WGS sequence"/>
</dbReference>
<evidence type="ECO:0000313" key="6">
    <source>
        <dbReference type="EMBL" id="PJZ66747.1"/>
    </source>
</evidence>
<keyword evidence="3 4" id="KW-0472">Membrane</keyword>
<keyword evidence="6" id="KW-0969">Cilium</keyword>
<evidence type="ECO:0000256" key="1">
    <source>
        <dbReference type="ARBA" id="ARBA00004370"/>
    </source>
</evidence>
<keyword evidence="4" id="KW-1133">Transmembrane helix</keyword>
<dbReference type="InterPro" id="IPR050330">
    <property type="entry name" value="Bact_OuterMem_StrucFunc"/>
</dbReference>
<evidence type="ECO:0000259" key="5">
    <source>
        <dbReference type="Pfam" id="PF13677"/>
    </source>
</evidence>
<comment type="caution">
    <text evidence="6">The sequence shown here is derived from an EMBL/GenBank/DDBJ whole genome shotgun (WGS) entry which is preliminary data.</text>
</comment>
<organism evidence="6 7">
    <name type="scientific">Leptospira wolffii</name>
    <dbReference type="NCBI Taxonomy" id="409998"/>
    <lineage>
        <taxon>Bacteria</taxon>
        <taxon>Pseudomonadati</taxon>
        <taxon>Spirochaetota</taxon>
        <taxon>Spirochaetia</taxon>
        <taxon>Leptospirales</taxon>
        <taxon>Leptospiraceae</taxon>
        <taxon>Leptospira</taxon>
    </lineage>
</organism>
<dbReference type="Gene3D" id="3.30.1330.60">
    <property type="entry name" value="OmpA-like domain"/>
    <property type="match status" value="1"/>
</dbReference>
<dbReference type="PANTHER" id="PTHR30329">
    <property type="entry name" value="STATOR ELEMENT OF FLAGELLAR MOTOR COMPLEX"/>
    <property type="match status" value="1"/>
</dbReference>
<accession>A0A2M9ZEJ6</accession>
<gene>
    <name evidence="6" type="ORF">CH371_01175</name>
</gene>
<dbReference type="EMBL" id="NPDT01000001">
    <property type="protein sequence ID" value="PJZ66747.1"/>
    <property type="molecule type" value="Genomic_DNA"/>
</dbReference>
<evidence type="ECO:0000256" key="2">
    <source>
        <dbReference type="ARBA" id="ARBA00022692"/>
    </source>
</evidence>
<dbReference type="InterPro" id="IPR036737">
    <property type="entry name" value="OmpA-like_sf"/>
</dbReference>
<dbReference type="PANTHER" id="PTHR30329:SF21">
    <property type="entry name" value="LIPOPROTEIN YIAD-RELATED"/>
    <property type="match status" value="1"/>
</dbReference>
<dbReference type="GO" id="GO:0016020">
    <property type="term" value="C:membrane"/>
    <property type="evidence" value="ECO:0007669"/>
    <property type="project" value="UniProtKB-SubCell"/>
</dbReference>
<proteinExistence type="predicted"/>
<dbReference type="InterPro" id="IPR025713">
    <property type="entry name" value="MotB-like_N_dom"/>
</dbReference>
<sequence>MNFRSRFSRYKKTESAEENRDRWLLTYADMITLLLGLFIILYSISQVDQNKLKQVADLVRGGFGLGESFFEGSAITLDDDPLLQPKTQLFRFWERVSYALKKMKEKTKLLIGINETEEIRIQVFAPSLGEGEFQPDEDTDFTFKKIAEVAQGMDVDITLRVQIPYAEQAADHGFRNTWEYNAHRATLVAETLANKYGISKERLSVQAFHGFKKIGPDQGPTPEAKASQERIEIIIRKREKGEE</sequence>
<comment type="subcellular location">
    <subcellularLocation>
        <location evidence="1">Membrane</location>
    </subcellularLocation>
</comment>
<evidence type="ECO:0000256" key="3">
    <source>
        <dbReference type="ARBA" id="ARBA00023136"/>
    </source>
</evidence>
<evidence type="ECO:0000256" key="4">
    <source>
        <dbReference type="SAM" id="Phobius"/>
    </source>
</evidence>
<feature type="transmembrane region" description="Helical" evidence="4">
    <location>
        <begin position="21"/>
        <end position="44"/>
    </location>
</feature>
<feature type="domain" description="Motility protein B-like N-terminal" evidence="5">
    <location>
        <begin position="11"/>
        <end position="61"/>
    </location>
</feature>
<evidence type="ECO:0000313" key="7">
    <source>
        <dbReference type="Proteomes" id="UP000231912"/>
    </source>
</evidence>
<keyword evidence="6" id="KW-0282">Flagellum</keyword>
<reference evidence="6 7" key="1">
    <citation type="submission" date="2017-07" db="EMBL/GenBank/DDBJ databases">
        <title>Leptospira spp. isolated from tropical soils.</title>
        <authorList>
            <person name="Thibeaux R."/>
            <person name="Iraola G."/>
            <person name="Ferres I."/>
            <person name="Bierque E."/>
            <person name="Girault D."/>
            <person name="Soupe-Gilbert M.-E."/>
            <person name="Picardeau M."/>
            <person name="Goarant C."/>
        </authorList>
    </citation>
    <scope>NUCLEOTIDE SEQUENCE [LARGE SCALE GENOMIC DNA]</scope>
    <source>
        <strain evidence="6 7">FH2-C-A2</strain>
    </source>
</reference>